<dbReference type="GO" id="GO:0003700">
    <property type="term" value="F:DNA-binding transcription factor activity"/>
    <property type="evidence" value="ECO:0007669"/>
    <property type="project" value="TreeGrafter"/>
</dbReference>
<dbReference type="SUPFAM" id="SSF48498">
    <property type="entry name" value="Tetracyclin repressor-like, C-terminal domain"/>
    <property type="match status" value="1"/>
</dbReference>
<evidence type="ECO:0000313" key="8">
    <source>
        <dbReference type="EMBL" id="SLN23733.1"/>
    </source>
</evidence>
<evidence type="ECO:0000256" key="6">
    <source>
        <dbReference type="SAM" id="MobiDB-lite"/>
    </source>
</evidence>
<evidence type="ECO:0000259" key="7">
    <source>
        <dbReference type="PROSITE" id="PS50977"/>
    </source>
</evidence>
<evidence type="ECO:0000256" key="1">
    <source>
        <dbReference type="ARBA" id="ARBA00022491"/>
    </source>
</evidence>
<dbReference type="InterPro" id="IPR001647">
    <property type="entry name" value="HTH_TetR"/>
</dbReference>
<dbReference type="PANTHER" id="PTHR30055">
    <property type="entry name" value="HTH-TYPE TRANSCRIPTIONAL REGULATOR RUTR"/>
    <property type="match status" value="1"/>
</dbReference>
<name>A0A1Y5RRG5_9PROT</name>
<keyword evidence="4" id="KW-0804">Transcription</keyword>
<dbReference type="InParanoid" id="A0A1Y5RRG5"/>
<dbReference type="PRINTS" id="PR00455">
    <property type="entry name" value="HTHTETR"/>
</dbReference>
<keyword evidence="2" id="KW-0805">Transcription regulation</keyword>
<dbReference type="AlphaFoldDB" id="A0A1Y5RRG5"/>
<evidence type="ECO:0000313" key="9">
    <source>
        <dbReference type="Proteomes" id="UP000193200"/>
    </source>
</evidence>
<dbReference type="EMBL" id="FWFR01000001">
    <property type="protein sequence ID" value="SLN23733.1"/>
    <property type="molecule type" value="Genomic_DNA"/>
</dbReference>
<dbReference type="GO" id="GO:0000976">
    <property type="term" value="F:transcription cis-regulatory region binding"/>
    <property type="evidence" value="ECO:0007669"/>
    <property type="project" value="TreeGrafter"/>
</dbReference>
<evidence type="ECO:0000256" key="5">
    <source>
        <dbReference type="PROSITE-ProRule" id="PRU00335"/>
    </source>
</evidence>
<gene>
    <name evidence="8" type="primary">fadR_1</name>
    <name evidence="8" type="ORF">OCH7691_00655</name>
</gene>
<dbReference type="PANTHER" id="PTHR30055:SF175">
    <property type="entry name" value="HTH-TYPE TRANSCRIPTIONAL REPRESSOR KSTR2"/>
    <property type="match status" value="1"/>
</dbReference>
<dbReference type="PROSITE" id="PS50977">
    <property type="entry name" value="HTH_TETR_2"/>
    <property type="match status" value="1"/>
</dbReference>
<evidence type="ECO:0000256" key="3">
    <source>
        <dbReference type="ARBA" id="ARBA00023125"/>
    </source>
</evidence>
<evidence type="ECO:0000256" key="2">
    <source>
        <dbReference type="ARBA" id="ARBA00023015"/>
    </source>
</evidence>
<dbReference type="InterPro" id="IPR050109">
    <property type="entry name" value="HTH-type_TetR-like_transc_reg"/>
</dbReference>
<dbReference type="Pfam" id="PF00440">
    <property type="entry name" value="TetR_N"/>
    <property type="match status" value="1"/>
</dbReference>
<dbReference type="InterPro" id="IPR036271">
    <property type="entry name" value="Tet_transcr_reg_TetR-rel_C_sf"/>
</dbReference>
<dbReference type="Pfam" id="PF17932">
    <property type="entry name" value="TetR_C_24"/>
    <property type="match status" value="1"/>
</dbReference>
<dbReference type="OrthoDB" id="7628937at2"/>
<dbReference type="Gene3D" id="1.10.357.10">
    <property type="entry name" value="Tetracycline Repressor, domain 2"/>
    <property type="match status" value="1"/>
</dbReference>
<dbReference type="InterPro" id="IPR009057">
    <property type="entry name" value="Homeodomain-like_sf"/>
</dbReference>
<feature type="domain" description="HTH tetR-type" evidence="7">
    <location>
        <begin position="38"/>
        <end position="98"/>
    </location>
</feature>
<keyword evidence="3 5" id="KW-0238">DNA-binding</keyword>
<dbReference type="PROSITE" id="PS01081">
    <property type="entry name" value="HTH_TETR_1"/>
    <property type="match status" value="1"/>
</dbReference>
<reference evidence="8 9" key="1">
    <citation type="submission" date="2017-03" db="EMBL/GenBank/DDBJ databases">
        <authorList>
            <person name="Afonso C.L."/>
            <person name="Miller P.J."/>
            <person name="Scott M.A."/>
            <person name="Spackman E."/>
            <person name="Goraichik I."/>
            <person name="Dimitrov K.M."/>
            <person name="Suarez D.L."/>
            <person name="Swayne D.E."/>
        </authorList>
    </citation>
    <scope>NUCLEOTIDE SEQUENCE [LARGE SCALE GENOMIC DNA]</scope>
    <source>
        <strain evidence="8 9">CECT 7691</strain>
    </source>
</reference>
<keyword evidence="9" id="KW-1185">Reference proteome</keyword>
<protein>
    <submittedName>
        <fullName evidence="8">Fatty acid metabolism regulator protein</fullName>
    </submittedName>
</protein>
<organism evidence="8 9">
    <name type="scientific">Oceanibacterium hippocampi</name>
    <dbReference type="NCBI Taxonomy" id="745714"/>
    <lineage>
        <taxon>Bacteria</taxon>
        <taxon>Pseudomonadati</taxon>
        <taxon>Pseudomonadota</taxon>
        <taxon>Alphaproteobacteria</taxon>
        <taxon>Sneathiellales</taxon>
        <taxon>Sneathiellaceae</taxon>
        <taxon>Oceanibacterium</taxon>
    </lineage>
</organism>
<sequence length="220" mass="25826">MRTPRSMKPPPDAPQDRNPGQPSDEAWRLADEREELHARKRRLILETAARAFARNGYHQTSIDRIASLLQVTKPTIYYYVKNKDEILFQIVQTALDDLDRKIAESQTDDFTARQRLKLFFWIYGRIINSDFGNCMALVSDNVLKPATRAELRRYKKEFELRVRRIIEAGLDDGTIPVKDPRLFTFALFGAFNWMPQWYSDDGRTNLDEIVEYFIEIFCPD</sequence>
<dbReference type="Proteomes" id="UP000193200">
    <property type="component" value="Unassembled WGS sequence"/>
</dbReference>
<feature type="DNA-binding region" description="H-T-H motif" evidence="5">
    <location>
        <begin position="61"/>
        <end position="80"/>
    </location>
</feature>
<feature type="region of interest" description="Disordered" evidence="6">
    <location>
        <begin position="1"/>
        <end position="25"/>
    </location>
</feature>
<keyword evidence="1" id="KW-0678">Repressor</keyword>
<accession>A0A1Y5RRG5</accession>
<evidence type="ECO:0000256" key="4">
    <source>
        <dbReference type="ARBA" id="ARBA00023163"/>
    </source>
</evidence>
<proteinExistence type="predicted"/>
<dbReference type="Gene3D" id="1.10.10.60">
    <property type="entry name" value="Homeodomain-like"/>
    <property type="match status" value="1"/>
</dbReference>
<dbReference type="InterPro" id="IPR023772">
    <property type="entry name" value="DNA-bd_HTH_TetR-type_CS"/>
</dbReference>
<dbReference type="SUPFAM" id="SSF46689">
    <property type="entry name" value="Homeodomain-like"/>
    <property type="match status" value="1"/>
</dbReference>
<dbReference type="InterPro" id="IPR041490">
    <property type="entry name" value="KstR2_TetR_C"/>
</dbReference>